<comment type="similarity">
    <text evidence="7">Belongs to the transglycosylase MltG family.</text>
</comment>
<dbReference type="CDD" id="cd08010">
    <property type="entry name" value="MltG_like"/>
    <property type="match status" value="1"/>
</dbReference>
<dbReference type="EMBL" id="CP144914">
    <property type="protein sequence ID" value="WWD81235.1"/>
    <property type="molecule type" value="Genomic_DNA"/>
</dbReference>
<keyword evidence="1 7" id="KW-1003">Cell membrane</keyword>
<name>A0A5C7F8Y6_9BACI</name>
<gene>
    <name evidence="7 8" type="primary">mltG</name>
    <name evidence="8" type="ORF">FTX54_006715</name>
</gene>
<dbReference type="InterPro" id="IPR003770">
    <property type="entry name" value="MLTG-like"/>
</dbReference>
<dbReference type="OrthoDB" id="9814591at2"/>
<evidence type="ECO:0000313" key="8">
    <source>
        <dbReference type="EMBL" id="WWD81235.1"/>
    </source>
</evidence>
<dbReference type="GO" id="GO:0008932">
    <property type="term" value="F:lytic endotransglycosylase activity"/>
    <property type="evidence" value="ECO:0007669"/>
    <property type="project" value="UniProtKB-UniRule"/>
</dbReference>
<keyword evidence="9" id="KW-1185">Reference proteome</keyword>
<dbReference type="Gene3D" id="3.30.1490.480">
    <property type="entry name" value="Endolytic murein transglycosylase"/>
    <property type="match status" value="1"/>
</dbReference>
<proteinExistence type="inferred from homology"/>
<dbReference type="Proteomes" id="UP000321816">
    <property type="component" value="Chromosome"/>
</dbReference>
<evidence type="ECO:0000313" key="9">
    <source>
        <dbReference type="Proteomes" id="UP000321816"/>
    </source>
</evidence>
<evidence type="ECO:0000256" key="4">
    <source>
        <dbReference type="ARBA" id="ARBA00023136"/>
    </source>
</evidence>
<sequence length="375" mass="42650">MEELSKKEQKRIRKEAHKKKVEERKKEAGIVRRIVLAAIVVLLVAIAAVGFGAYRYVAGALGPVDENSDEIKEVEIPIGSTTSSIAHTLEEEGVIDNSSLFRYYVRFQDVEGFQAGNYALSPSMSADDIIEELQEGTLYEEYAASITIPEGFWAEQIFERIENETDISAQELQEFSREEEYLETLIDEYDILTEAILADEVKQPLEGYLFPARYDFTEDELEPRIIIETMVERMDEEIRESVPEAAGEPHELLSRASIIEGEARGDEERRGISGVIENRLRVPMRLQMDPTVSYAHGERFARTLTAYTEIESPYNTYHTEGLPAGPINNPGIESIKAAADPEAHDYLYFYHSPEGEIYFNETLDQHNSTVNEYRD</sequence>
<accession>A0A5C7F8Y6</accession>
<dbReference type="Pfam" id="PF02618">
    <property type="entry name" value="YceG"/>
    <property type="match status" value="1"/>
</dbReference>
<keyword evidence="5 7" id="KW-0456">Lyase</keyword>
<feature type="transmembrane region" description="Helical" evidence="7">
    <location>
        <begin position="34"/>
        <end position="57"/>
    </location>
</feature>
<keyword evidence="6 7" id="KW-0961">Cell wall biogenesis/degradation</keyword>
<keyword evidence="4 7" id="KW-0472">Membrane</keyword>
<dbReference type="RefSeq" id="WP_147802992.1">
    <property type="nucleotide sequence ID" value="NZ_CP144914.1"/>
</dbReference>
<evidence type="ECO:0000256" key="5">
    <source>
        <dbReference type="ARBA" id="ARBA00023239"/>
    </source>
</evidence>
<keyword evidence="2 7" id="KW-0812">Transmembrane</keyword>
<evidence type="ECO:0000256" key="7">
    <source>
        <dbReference type="HAMAP-Rule" id="MF_02065"/>
    </source>
</evidence>
<dbReference type="GO" id="GO:0071555">
    <property type="term" value="P:cell wall organization"/>
    <property type="evidence" value="ECO:0007669"/>
    <property type="project" value="UniProtKB-KW"/>
</dbReference>
<dbReference type="HAMAP" id="MF_02065">
    <property type="entry name" value="MltG"/>
    <property type="match status" value="1"/>
</dbReference>
<evidence type="ECO:0000256" key="1">
    <source>
        <dbReference type="ARBA" id="ARBA00022475"/>
    </source>
</evidence>
<evidence type="ECO:0000256" key="3">
    <source>
        <dbReference type="ARBA" id="ARBA00022989"/>
    </source>
</evidence>
<protein>
    <recommendedName>
        <fullName evidence="7">Endolytic murein transglycosylase</fullName>
        <ecNumber evidence="7">4.2.2.29</ecNumber>
    </recommendedName>
    <alternativeName>
        <fullName evidence="7">Peptidoglycan lytic transglycosylase</fullName>
    </alternativeName>
    <alternativeName>
        <fullName evidence="7">Peptidoglycan polymerization terminase</fullName>
    </alternativeName>
</protein>
<evidence type="ECO:0000256" key="6">
    <source>
        <dbReference type="ARBA" id="ARBA00023316"/>
    </source>
</evidence>
<comment type="subcellular location">
    <subcellularLocation>
        <location evidence="7">Cell membrane</location>
        <topology evidence="7">Single-pass membrane protein</topology>
    </subcellularLocation>
</comment>
<comment type="catalytic activity">
    <reaction evidence="7">
        <text>a peptidoglycan chain = a peptidoglycan chain with N-acetyl-1,6-anhydromuramyl-[peptide] at the reducing end + a peptidoglycan chain with N-acetylglucosamine at the non-reducing end.</text>
        <dbReference type="EC" id="4.2.2.29"/>
    </reaction>
</comment>
<dbReference type="PANTHER" id="PTHR30518:SF2">
    <property type="entry name" value="ENDOLYTIC MUREIN TRANSGLYCOSYLASE"/>
    <property type="match status" value="1"/>
</dbReference>
<dbReference type="GO" id="GO:0005886">
    <property type="term" value="C:plasma membrane"/>
    <property type="evidence" value="ECO:0007669"/>
    <property type="project" value="UniProtKB-SubCell"/>
</dbReference>
<organism evidence="8 9">
    <name type="scientific">Alkalicoccus halolimnae</name>
    <dbReference type="NCBI Taxonomy" id="1667239"/>
    <lineage>
        <taxon>Bacteria</taxon>
        <taxon>Bacillati</taxon>
        <taxon>Bacillota</taxon>
        <taxon>Bacilli</taxon>
        <taxon>Bacillales</taxon>
        <taxon>Bacillaceae</taxon>
        <taxon>Alkalicoccus</taxon>
    </lineage>
</organism>
<dbReference type="PANTHER" id="PTHR30518">
    <property type="entry name" value="ENDOLYTIC MUREIN TRANSGLYCOSYLASE"/>
    <property type="match status" value="1"/>
</dbReference>
<comment type="function">
    <text evidence="7">Functions as a peptidoglycan terminase that cleaves nascent peptidoglycan strands endolytically to terminate their elongation.</text>
</comment>
<dbReference type="GO" id="GO:0009252">
    <property type="term" value="P:peptidoglycan biosynthetic process"/>
    <property type="evidence" value="ECO:0007669"/>
    <property type="project" value="UniProtKB-UniRule"/>
</dbReference>
<dbReference type="EC" id="4.2.2.29" evidence="7"/>
<dbReference type="NCBIfam" id="TIGR00247">
    <property type="entry name" value="endolytic transglycosylase MltG"/>
    <property type="match status" value="1"/>
</dbReference>
<dbReference type="KEGG" id="ahal:FTX54_006715"/>
<evidence type="ECO:0000256" key="2">
    <source>
        <dbReference type="ARBA" id="ARBA00022692"/>
    </source>
</evidence>
<reference evidence="8 9" key="1">
    <citation type="submission" date="2024-01" db="EMBL/GenBank/DDBJ databases">
        <title>Complete Genome Sequence of Alkalicoccus halolimnae BZ-SZ-XJ29T, a Moderately Halophilic Bacterium Isolated from a Salt Lake.</title>
        <authorList>
            <person name="Zhao B."/>
        </authorList>
    </citation>
    <scope>NUCLEOTIDE SEQUENCE [LARGE SCALE GENOMIC DNA]</scope>
    <source>
        <strain evidence="8 9">BZ-SZ-XJ29</strain>
    </source>
</reference>
<keyword evidence="3 7" id="KW-1133">Transmembrane helix</keyword>
<dbReference type="AlphaFoldDB" id="A0A5C7F8Y6"/>
<feature type="site" description="Important for catalytic activity" evidence="7">
    <location>
        <position position="262"/>
    </location>
</feature>